<accession>A0ABP0IBQ6</accession>
<comment type="caution">
    <text evidence="2">The sequence shown here is derived from an EMBL/GenBank/DDBJ whole genome shotgun (WGS) entry which is preliminary data.</text>
</comment>
<dbReference type="Proteomes" id="UP001642484">
    <property type="component" value="Unassembled WGS sequence"/>
</dbReference>
<evidence type="ECO:0000313" key="1">
    <source>
        <dbReference type="EMBL" id="CAK8998728.1"/>
    </source>
</evidence>
<evidence type="ECO:0000313" key="3">
    <source>
        <dbReference type="Proteomes" id="UP001642484"/>
    </source>
</evidence>
<organism evidence="2 3">
    <name type="scientific">Durusdinium trenchii</name>
    <dbReference type="NCBI Taxonomy" id="1381693"/>
    <lineage>
        <taxon>Eukaryota</taxon>
        <taxon>Sar</taxon>
        <taxon>Alveolata</taxon>
        <taxon>Dinophyceae</taxon>
        <taxon>Suessiales</taxon>
        <taxon>Symbiodiniaceae</taxon>
        <taxon>Durusdinium</taxon>
    </lineage>
</organism>
<gene>
    <name evidence="1" type="ORF">CCMP2556_LOCUS5365</name>
    <name evidence="2" type="ORF">CCMP2556_LOCUS5408</name>
</gene>
<dbReference type="EMBL" id="CAXAMN010002248">
    <property type="protein sequence ID" value="CAK8998810.1"/>
    <property type="molecule type" value="Genomic_DNA"/>
</dbReference>
<keyword evidence="3" id="KW-1185">Reference proteome</keyword>
<dbReference type="EMBL" id="CAXAMN010002226">
    <property type="protein sequence ID" value="CAK8998728.1"/>
    <property type="molecule type" value="Genomic_DNA"/>
</dbReference>
<name>A0ABP0IBQ6_9DINO</name>
<sequence length="115" mass="13489">MEGRVSPVFRLQPVNEAHTELVRVKEVKREEQLRIQSKQAFQAQQAAAMESRRSMSEGLLSRAGHRATLEERFRHPNTWRYAKPQRQLKHQVMQGDGRPKMLSRVFLNGEWTYCA</sequence>
<reference evidence="2 3" key="1">
    <citation type="submission" date="2024-02" db="EMBL/GenBank/DDBJ databases">
        <authorList>
            <person name="Chen Y."/>
            <person name="Shah S."/>
            <person name="Dougan E. K."/>
            <person name="Thang M."/>
            <person name="Chan C."/>
        </authorList>
    </citation>
    <scope>NUCLEOTIDE SEQUENCE [LARGE SCALE GENOMIC DNA]</scope>
</reference>
<protein>
    <submittedName>
        <fullName evidence="2">Uncharacterized protein</fullName>
    </submittedName>
</protein>
<evidence type="ECO:0000313" key="2">
    <source>
        <dbReference type="EMBL" id="CAK8998810.1"/>
    </source>
</evidence>
<proteinExistence type="predicted"/>